<reference evidence="3 4" key="1">
    <citation type="submission" date="2018-06" db="EMBL/GenBank/DDBJ databases">
        <title>Complete Genome Sequence of Desulfobacter hydrogenophilus (DSM3380).</title>
        <authorList>
            <person name="Marietou A."/>
            <person name="Schreiber L."/>
            <person name="Marshall I."/>
            <person name="Jorgensen B."/>
        </authorList>
    </citation>
    <scope>NUCLEOTIDE SEQUENCE [LARGE SCALE GENOMIC DNA]</scope>
    <source>
        <strain evidence="3 4">DSM 3380</strain>
    </source>
</reference>
<feature type="region of interest" description="Disordered" evidence="1">
    <location>
        <begin position="146"/>
        <end position="171"/>
    </location>
</feature>
<evidence type="ECO:0000313" key="2">
    <source>
        <dbReference type="EMBL" id="QBH14945.1"/>
    </source>
</evidence>
<evidence type="ECO:0000313" key="4">
    <source>
        <dbReference type="Proteomes" id="UP000248798"/>
    </source>
</evidence>
<dbReference type="EMBL" id="CP036313">
    <property type="protein sequence ID" value="QBH14945.1"/>
    <property type="molecule type" value="Genomic_DNA"/>
</dbReference>
<dbReference type="Proteomes" id="UP000248798">
    <property type="component" value="Unassembled WGS sequence"/>
</dbReference>
<evidence type="ECO:0000256" key="1">
    <source>
        <dbReference type="SAM" id="MobiDB-lite"/>
    </source>
</evidence>
<keyword evidence="5" id="KW-1185">Reference proteome</keyword>
<dbReference type="OrthoDB" id="5417978at2"/>
<gene>
    <name evidence="3" type="ORF">DO021_18335</name>
    <name evidence="2" type="ORF">EYB58_19700</name>
</gene>
<organism evidence="3 4">
    <name type="scientific">Desulfobacter hydrogenophilus</name>
    <dbReference type="NCBI Taxonomy" id="2291"/>
    <lineage>
        <taxon>Bacteria</taxon>
        <taxon>Pseudomonadati</taxon>
        <taxon>Thermodesulfobacteriota</taxon>
        <taxon>Desulfobacteria</taxon>
        <taxon>Desulfobacterales</taxon>
        <taxon>Desulfobacteraceae</taxon>
        <taxon>Desulfobacter</taxon>
    </lineage>
</organism>
<dbReference type="RefSeq" id="WP_111959359.1">
    <property type="nucleotide sequence ID" value="NZ_CP036313.1"/>
</dbReference>
<dbReference type="Proteomes" id="UP000293902">
    <property type="component" value="Chromosome"/>
</dbReference>
<proteinExistence type="predicted"/>
<evidence type="ECO:0000313" key="3">
    <source>
        <dbReference type="EMBL" id="RAM00605.1"/>
    </source>
</evidence>
<dbReference type="AlphaFoldDB" id="A0A328FBV9"/>
<reference evidence="2 5" key="2">
    <citation type="submission" date="2019-02" db="EMBL/GenBank/DDBJ databases">
        <title>Complete genome sequence of Desulfobacter hydrogenophilus AcRS1.</title>
        <authorList>
            <person name="Marietou A."/>
            <person name="Lund M.B."/>
            <person name="Marshall I.P.G."/>
            <person name="Schreiber L."/>
            <person name="Jorgensen B."/>
        </authorList>
    </citation>
    <scope>NUCLEOTIDE SEQUENCE [LARGE SCALE GENOMIC DNA]</scope>
    <source>
        <strain evidence="2 5">AcRS1</strain>
    </source>
</reference>
<name>A0A328FBV9_9BACT</name>
<dbReference type="EMBL" id="QLNI01000043">
    <property type="protein sequence ID" value="RAM00605.1"/>
    <property type="molecule type" value="Genomic_DNA"/>
</dbReference>
<accession>A0A328FBV9</accession>
<evidence type="ECO:0000313" key="5">
    <source>
        <dbReference type="Proteomes" id="UP000293902"/>
    </source>
</evidence>
<sequence>MEPTKFRESRLSINRLCEQMDQLIEKKEVDESRACFDQAFGQLGELKPKASGDIQERSVKNLAMKLKGMEDRISKLKTKGSASSGSGSRVKNNIEWDIDRVAQLSKTFLEKVLKNMAGDSESKVLFGTTGKGIRPNYQIEFKDGQRASFTGSGHKPKAGPKGQGAKNLSTPFPFQEIDGILNKTGNI</sequence>
<protein>
    <submittedName>
        <fullName evidence="3">Uncharacterized protein</fullName>
    </submittedName>
</protein>